<name>A0A974C247_XENLA</name>
<dbReference type="AlphaFoldDB" id="A0A974C247"/>
<dbReference type="EMBL" id="CM004481">
    <property type="protein sequence ID" value="OCT65249.1"/>
    <property type="molecule type" value="Genomic_DNA"/>
</dbReference>
<feature type="chain" id="PRO_5037653307" evidence="1">
    <location>
        <begin position="21"/>
        <end position="240"/>
    </location>
</feature>
<feature type="signal peptide" evidence="1">
    <location>
        <begin position="1"/>
        <end position="20"/>
    </location>
</feature>
<gene>
    <name evidence="2" type="ORF">XELAEV_18041488mg</name>
</gene>
<protein>
    <submittedName>
        <fullName evidence="2">Uncharacterized protein</fullName>
    </submittedName>
</protein>
<sequence>MCRSCHHIFLLFTYYPTISTGPYCLHLIPTSPSCPTVSVAYGLHLALIVTQKRTHSPTGPVAHVPSSLVWSRPSFGLWEIDEGGRQNSLNAKLLRLLWQTMGTPQRYILRRQQFRVQLQTSPTRRKVMGVEEGRANVRGWAQSVGGNGCLSPSVRNNRCHPVPKGKGRAHTKTKPHKARATLTAVSPHNEPTVRKPHMGGAMLLHPRSYRVAMLLYGDRKRVLVPRMRRILRSPHSLPRG</sequence>
<evidence type="ECO:0000313" key="2">
    <source>
        <dbReference type="EMBL" id="OCT65249.1"/>
    </source>
</evidence>
<evidence type="ECO:0000313" key="3">
    <source>
        <dbReference type="Proteomes" id="UP000694892"/>
    </source>
</evidence>
<proteinExistence type="predicted"/>
<dbReference type="Proteomes" id="UP000694892">
    <property type="component" value="Chromosome 8S"/>
</dbReference>
<organism evidence="2 3">
    <name type="scientific">Xenopus laevis</name>
    <name type="common">African clawed frog</name>
    <dbReference type="NCBI Taxonomy" id="8355"/>
    <lineage>
        <taxon>Eukaryota</taxon>
        <taxon>Metazoa</taxon>
        <taxon>Chordata</taxon>
        <taxon>Craniata</taxon>
        <taxon>Vertebrata</taxon>
        <taxon>Euteleostomi</taxon>
        <taxon>Amphibia</taxon>
        <taxon>Batrachia</taxon>
        <taxon>Anura</taxon>
        <taxon>Pipoidea</taxon>
        <taxon>Pipidae</taxon>
        <taxon>Xenopodinae</taxon>
        <taxon>Xenopus</taxon>
        <taxon>Xenopus</taxon>
    </lineage>
</organism>
<evidence type="ECO:0000256" key="1">
    <source>
        <dbReference type="SAM" id="SignalP"/>
    </source>
</evidence>
<reference evidence="3" key="1">
    <citation type="journal article" date="2016" name="Nature">
        <title>Genome evolution in the allotetraploid frog Xenopus laevis.</title>
        <authorList>
            <person name="Session A.M."/>
            <person name="Uno Y."/>
            <person name="Kwon T."/>
            <person name="Chapman J.A."/>
            <person name="Toyoda A."/>
            <person name="Takahashi S."/>
            <person name="Fukui A."/>
            <person name="Hikosaka A."/>
            <person name="Suzuki A."/>
            <person name="Kondo M."/>
            <person name="van Heeringen S.J."/>
            <person name="Quigley I."/>
            <person name="Heinz S."/>
            <person name="Ogino H."/>
            <person name="Ochi H."/>
            <person name="Hellsten U."/>
            <person name="Lyons J.B."/>
            <person name="Simakov O."/>
            <person name="Putnam N."/>
            <person name="Stites J."/>
            <person name="Kuroki Y."/>
            <person name="Tanaka T."/>
            <person name="Michiue T."/>
            <person name="Watanabe M."/>
            <person name="Bogdanovic O."/>
            <person name="Lister R."/>
            <person name="Georgiou G."/>
            <person name="Paranjpe S.S."/>
            <person name="van Kruijsbergen I."/>
            <person name="Shu S."/>
            <person name="Carlson J."/>
            <person name="Kinoshita T."/>
            <person name="Ohta Y."/>
            <person name="Mawaribuchi S."/>
            <person name="Jenkins J."/>
            <person name="Grimwood J."/>
            <person name="Schmutz J."/>
            <person name="Mitros T."/>
            <person name="Mozaffari S.V."/>
            <person name="Suzuki Y."/>
            <person name="Haramoto Y."/>
            <person name="Yamamoto T.S."/>
            <person name="Takagi C."/>
            <person name="Heald R."/>
            <person name="Miller K."/>
            <person name="Haudenschild C."/>
            <person name="Kitzman J."/>
            <person name="Nakayama T."/>
            <person name="Izutsu Y."/>
            <person name="Robert J."/>
            <person name="Fortriede J."/>
            <person name="Burns K."/>
            <person name="Lotay V."/>
            <person name="Karimi K."/>
            <person name="Yasuoka Y."/>
            <person name="Dichmann D.S."/>
            <person name="Flajnik M.F."/>
            <person name="Houston D.W."/>
            <person name="Shendure J."/>
            <person name="DuPasquier L."/>
            <person name="Vize P.D."/>
            <person name="Zorn A.M."/>
            <person name="Ito M."/>
            <person name="Marcotte E.M."/>
            <person name="Wallingford J.B."/>
            <person name="Ito Y."/>
            <person name="Asashima M."/>
            <person name="Ueno N."/>
            <person name="Matsuda Y."/>
            <person name="Veenstra G.J."/>
            <person name="Fujiyama A."/>
            <person name="Harland R.M."/>
            <person name="Taira M."/>
            <person name="Rokhsar D.S."/>
        </authorList>
    </citation>
    <scope>NUCLEOTIDE SEQUENCE [LARGE SCALE GENOMIC DNA]</scope>
    <source>
        <strain evidence="3">J</strain>
    </source>
</reference>
<accession>A0A974C247</accession>
<keyword evidence="1" id="KW-0732">Signal</keyword>